<evidence type="ECO:0000256" key="4">
    <source>
        <dbReference type="ARBA" id="ARBA00022840"/>
    </source>
</evidence>
<dbReference type="Pfam" id="PF00493">
    <property type="entry name" value="MCM"/>
    <property type="match status" value="1"/>
</dbReference>
<dbReference type="GO" id="GO:0005524">
    <property type="term" value="F:ATP binding"/>
    <property type="evidence" value="ECO:0007669"/>
    <property type="project" value="UniProtKB-KW"/>
</dbReference>
<dbReference type="Pfam" id="PF25051">
    <property type="entry name" value="WHD_MCM8"/>
    <property type="match status" value="1"/>
</dbReference>
<evidence type="ECO:0000313" key="10">
    <source>
        <dbReference type="EMBL" id="AGH55941.1"/>
    </source>
</evidence>
<organism evidence="10">
    <name type="scientific">Brachionus manjavacas</name>
    <dbReference type="NCBI Taxonomy" id="667381"/>
    <lineage>
        <taxon>Eukaryota</taxon>
        <taxon>Metazoa</taxon>
        <taxon>Spiralia</taxon>
        <taxon>Gnathifera</taxon>
        <taxon>Rotifera</taxon>
        <taxon>Eurotatoria</taxon>
        <taxon>Monogononta</taxon>
        <taxon>Pseudotrocha</taxon>
        <taxon>Ploima</taxon>
        <taxon>Brachionidae</taxon>
        <taxon>Brachionus</taxon>
    </lineage>
</organism>
<dbReference type="InterPro" id="IPR041562">
    <property type="entry name" value="MCM_lid"/>
</dbReference>
<evidence type="ECO:0000256" key="2">
    <source>
        <dbReference type="ARBA" id="ARBA00008010"/>
    </source>
</evidence>
<sequence length="376" mass="41151">IVHSLCPTIYGHELVKAGLLLGLFGGSKKLHKTEVAVRCDPHILVVGDPGLGKSQLLRACANVSPRGVYVCGNSTTAAGLTVSLSKDAGDDFALEAGALICAHNGCCCIDEFDKMGSQQQTLLEAMEQQCISIAKGGIVCSLPCKTTVLAAANPCGGHYEKSKTVAENLKFDLLFILLDKPNEDFDKMVSSHIIKRRLDSSTSIRLNMSNSSIVDHGAGALAQTAEEMRSFYIHLRQTNQRSNGCNPITMRQLESLTRLTQARAKMELRSECSRDDALEVIQIMKASMVDYYEDENGILDFTRSLNGSGSSKSSMIKQFVSLLQKVSTQQKKFFFKKSNLKIKGVHSVNQLIELLNNQNYLLKKSSNVFKLCAANF</sequence>
<dbReference type="CDD" id="cd22247">
    <property type="entry name" value="MCM8_WHD"/>
    <property type="match status" value="1"/>
</dbReference>
<dbReference type="InterPro" id="IPR031327">
    <property type="entry name" value="MCM"/>
</dbReference>
<dbReference type="GO" id="GO:0003697">
    <property type="term" value="F:single-stranded DNA binding"/>
    <property type="evidence" value="ECO:0007669"/>
    <property type="project" value="TreeGrafter"/>
</dbReference>
<comment type="subcellular location">
    <subcellularLocation>
        <location evidence="1">Nucleus</location>
    </subcellularLocation>
</comment>
<dbReference type="GO" id="GO:0017116">
    <property type="term" value="F:single-stranded DNA helicase activity"/>
    <property type="evidence" value="ECO:0007669"/>
    <property type="project" value="TreeGrafter"/>
</dbReference>
<dbReference type="InterPro" id="IPR056875">
    <property type="entry name" value="MCM8/REC_WHD"/>
</dbReference>
<keyword evidence="6" id="KW-0539">Nucleus</keyword>
<name>M4SJ98_9BILA</name>
<dbReference type="PRINTS" id="PR01657">
    <property type="entry name" value="MCMFAMILY"/>
</dbReference>
<dbReference type="InterPro" id="IPR003593">
    <property type="entry name" value="AAA+_ATPase"/>
</dbReference>
<dbReference type="SMART" id="SM00350">
    <property type="entry name" value="MCM"/>
    <property type="match status" value="1"/>
</dbReference>
<dbReference type="EMBL" id="JX156284">
    <property type="protein sequence ID" value="AGH55941.1"/>
    <property type="molecule type" value="Genomic_DNA"/>
</dbReference>
<keyword evidence="5 8" id="KW-0238">DNA-binding</keyword>
<dbReference type="PANTHER" id="PTHR11630:SF47">
    <property type="entry name" value="DNA HELICASE MCM8"/>
    <property type="match status" value="1"/>
</dbReference>
<protein>
    <recommendedName>
        <fullName evidence="7">Minichromosome maintenance 8</fullName>
    </recommendedName>
</protein>
<dbReference type="SMART" id="SM00382">
    <property type="entry name" value="AAA"/>
    <property type="match status" value="1"/>
</dbReference>
<dbReference type="InterPro" id="IPR027417">
    <property type="entry name" value="P-loop_NTPase"/>
</dbReference>
<dbReference type="InterPro" id="IPR001208">
    <property type="entry name" value="MCM_dom"/>
</dbReference>
<keyword evidence="4 8" id="KW-0067">ATP-binding</keyword>
<reference evidence="10" key="1">
    <citation type="journal article" date="2013" name="J. Hered.">
        <title>Inventory and phylogenetic analysis of meiotic genes in monogonont rotifers.</title>
        <authorList>
            <person name="Hanson S.J."/>
            <person name="Schurko A.M."/>
            <person name="Hecox-Lea B."/>
            <person name="Mark Welch D.B."/>
            <person name="Stelzer C.P."/>
            <person name="Logsdon J.M.Jr."/>
        </authorList>
    </citation>
    <scope>NUCLEOTIDE SEQUENCE</scope>
</reference>
<feature type="non-terminal residue" evidence="10">
    <location>
        <position position="1"/>
    </location>
</feature>
<feature type="domain" description="MCM C-terminal AAA(+) ATPase" evidence="9">
    <location>
        <begin position="1"/>
        <end position="193"/>
    </location>
</feature>
<dbReference type="Pfam" id="PF17855">
    <property type="entry name" value="MCM_lid"/>
    <property type="match status" value="1"/>
</dbReference>
<dbReference type="AlphaFoldDB" id="M4SJ98"/>
<dbReference type="PANTHER" id="PTHR11630">
    <property type="entry name" value="DNA REPLICATION LICENSING FACTOR MCM FAMILY MEMBER"/>
    <property type="match status" value="1"/>
</dbReference>
<dbReference type="PROSITE" id="PS50051">
    <property type="entry name" value="MCM_2"/>
    <property type="match status" value="1"/>
</dbReference>
<keyword evidence="3 8" id="KW-0547">Nucleotide-binding</keyword>
<evidence type="ECO:0000256" key="5">
    <source>
        <dbReference type="ARBA" id="ARBA00023125"/>
    </source>
</evidence>
<dbReference type="Gene3D" id="3.40.50.300">
    <property type="entry name" value="P-loop containing nucleotide triphosphate hydrolases"/>
    <property type="match status" value="1"/>
</dbReference>
<accession>M4SJ98</accession>
<gene>
    <name evidence="10" type="primary">MCM8</name>
</gene>
<comment type="similarity">
    <text evidence="2 8">Belongs to the MCM family.</text>
</comment>
<dbReference type="GO" id="GO:0005634">
    <property type="term" value="C:nucleus"/>
    <property type="evidence" value="ECO:0007669"/>
    <property type="project" value="UniProtKB-SubCell"/>
</dbReference>
<evidence type="ECO:0000256" key="1">
    <source>
        <dbReference type="ARBA" id="ARBA00004123"/>
    </source>
</evidence>
<dbReference type="GO" id="GO:0042555">
    <property type="term" value="C:MCM complex"/>
    <property type="evidence" value="ECO:0007669"/>
    <property type="project" value="TreeGrafter"/>
</dbReference>
<proteinExistence type="inferred from homology"/>
<evidence type="ECO:0000256" key="6">
    <source>
        <dbReference type="ARBA" id="ARBA00023242"/>
    </source>
</evidence>
<dbReference type="SUPFAM" id="SSF52540">
    <property type="entry name" value="P-loop containing nucleoside triphosphate hydrolases"/>
    <property type="match status" value="1"/>
</dbReference>
<dbReference type="GO" id="GO:0006310">
    <property type="term" value="P:DNA recombination"/>
    <property type="evidence" value="ECO:0007669"/>
    <property type="project" value="UniProtKB-ARBA"/>
</dbReference>
<evidence type="ECO:0000256" key="3">
    <source>
        <dbReference type="ARBA" id="ARBA00022741"/>
    </source>
</evidence>
<evidence type="ECO:0000256" key="7">
    <source>
        <dbReference type="ARBA" id="ARBA00042306"/>
    </source>
</evidence>
<evidence type="ECO:0000259" key="9">
    <source>
        <dbReference type="PROSITE" id="PS50051"/>
    </source>
</evidence>
<evidence type="ECO:0000256" key="8">
    <source>
        <dbReference type="RuleBase" id="RU004070"/>
    </source>
</evidence>